<comment type="caution">
    <text evidence="3">The sequence shown here is derived from an EMBL/GenBank/DDBJ whole genome shotgun (WGS) entry which is preliminary data.</text>
</comment>
<dbReference type="HOGENOM" id="CLU_2918585_0_0_5"/>
<keyword evidence="2" id="KW-1133">Transmembrane helix</keyword>
<dbReference type="Proteomes" id="UP000006230">
    <property type="component" value="Unassembled WGS sequence"/>
</dbReference>
<evidence type="ECO:0000256" key="2">
    <source>
        <dbReference type="SAM" id="Phobius"/>
    </source>
</evidence>
<dbReference type="RefSeq" id="WP_007799967.1">
    <property type="nucleotide sequence ID" value="NZ_DS022276.1"/>
</dbReference>
<accession>Q0FH79</accession>
<keyword evidence="2" id="KW-0812">Transmembrane</keyword>
<dbReference type="AlphaFoldDB" id="Q0FH79"/>
<name>Q0FH79_SALBH</name>
<sequence length="61" mass="6248">MTCLDTTPLPARRAAQIPLAPLAAALALLLVMGVPALLAPPATLNPGDWHGNAAPSLVTRR</sequence>
<evidence type="ECO:0000256" key="1">
    <source>
        <dbReference type="SAM" id="MobiDB-lite"/>
    </source>
</evidence>
<reference evidence="3 4" key="1">
    <citation type="journal article" date="2010" name="J. Bacteriol.">
        <title>Genome sequences of Pelagibaca bermudensis HTCC2601T and Maritimibacter alkaliphilus HTCC2654T, the type strains of two marine Roseobacter genera.</title>
        <authorList>
            <person name="Thrash J.C."/>
            <person name="Cho J.C."/>
            <person name="Ferriera S."/>
            <person name="Johnson J."/>
            <person name="Vergin K.L."/>
            <person name="Giovannoni S.J."/>
        </authorList>
    </citation>
    <scope>NUCLEOTIDE SEQUENCE [LARGE SCALE GENOMIC DNA]</scope>
    <source>
        <strain evidence="4">DSM 26914 / JCM 13377 / KCTC 12554 / HTCC2601</strain>
    </source>
</reference>
<dbReference type="EMBL" id="AATQ01000080">
    <property type="protein sequence ID" value="EAU43542.1"/>
    <property type="molecule type" value="Genomic_DNA"/>
</dbReference>
<feature type="transmembrane region" description="Helical" evidence="2">
    <location>
        <begin position="19"/>
        <end position="39"/>
    </location>
</feature>
<keyword evidence="4" id="KW-1185">Reference proteome</keyword>
<keyword evidence="2" id="KW-0472">Membrane</keyword>
<evidence type="ECO:0000313" key="3">
    <source>
        <dbReference type="EMBL" id="EAU43542.1"/>
    </source>
</evidence>
<feature type="region of interest" description="Disordered" evidence="1">
    <location>
        <begin position="41"/>
        <end position="61"/>
    </location>
</feature>
<proteinExistence type="predicted"/>
<gene>
    <name evidence="3" type="ORF">R2601_23425</name>
</gene>
<evidence type="ECO:0000313" key="4">
    <source>
        <dbReference type="Proteomes" id="UP000006230"/>
    </source>
</evidence>
<protein>
    <submittedName>
        <fullName evidence="3">Uncharacterized protein</fullName>
    </submittedName>
</protein>
<organism evidence="3 4">
    <name type="scientific">Salipiger bermudensis (strain DSM 26914 / JCM 13377 / KCTC 12554 / HTCC2601)</name>
    <name type="common">Pelagibaca bermudensis</name>
    <dbReference type="NCBI Taxonomy" id="314265"/>
    <lineage>
        <taxon>Bacteria</taxon>
        <taxon>Pseudomonadati</taxon>
        <taxon>Pseudomonadota</taxon>
        <taxon>Alphaproteobacteria</taxon>
        <taxon>Rhodobacterales</taxon>
        <taxon>Roseobacteraceae</taxon>
        <taxon>Salipiger</taxon>
    </lineage>
</organism>